<proteinExistence type="predicted"/>
<sequence length="63" mass="7060">MADKALIEQLWESDAASALTNQAAREIEKLEAQLQQAINERNEAWCQLEEAGIKIRPYDDSAA</sequence>
<evidence type="ECO:0000313" key="2">
    <source>
        <dbReference type="EMBL" id="ONF42586.1"/>
    </source>
</evidence>
<feature type="coiled-coil region" evidence="1">
    <location>
        <begin position="13"/>
        <end position="47"/>
    </location>
</feature>
<dbReference type="STRING" id="135739.BTO32_15375"/>
<gene>
    <name evidence="2" type="ORF">BTO32_15375</name>
</gene>
<dbReference type="Proteomes" id="UP000189339">
    <property type="component" value="Unassembled WGS sequence"/>
</dbReference>
<dbReference type="RefSeq" id="WP_076725529.1">
    <property type="nucleotide sequence ID" value="NZ_MSCW01000009.1"/>
</dbReference>
<keyword evidence="3" id="KW-1185">Reference proteome</keyword>
<dbReference type="AlphaFoldDB" id="A0A1V2DQA4"/>
<accession>A0A1V2DQA4</accession>
<comment type="caution">
    <text evidence="2">The sequence shown here is derived from an EMBL/GenBank/DDBJ whole genome shotgun (WGS) entry which is preliminary data.</text>
</comment>
<keyword evidence="1" id="KW-0175">Coiled coil</keyword>
<name>A0A1V2DQA4_9GAMM</name>
<evidence type="ECO:0000256" key="1">
    <source>
        <dbReference type="SAM" id="Coils"/>
    </source>
</evidence>
<reference evidence="2 3" key="1">
    <citation type="submission" date="2016-12" db="EMBL/GenBank/DDBJ databases">
        <title>Marinobacter lutaoensis whole genome sequencing.</title>
        <authorList>
            <person name="Verma A."/>
            <person name="Krishnamurthi S."/>
        </authorList>
    </citation>
    <scope>NUCLEOTIDE SEQUENCE [LARGE SCALE GENOMIC DNA]</scope>
    <source>
        <strain evidence="2 3">T5054</strain>
    </source>
</reference>
<organism evidence="2 3">
    <name type="scientific">Marinobacter lutaoensis</name>
    <dbReference type="NCBI Taxonomy" id="135739"/>
    <lineage>
        <taxon>Bacteria</taxon>
        <taxon>Pseudomonadati</taxon>
        <taxon>Pseudomonadota</taxon>
        <taxon>Gammaproteobacteria</taxon>
        <taxon>Pseudomonadales</taxon>
        <taxon>Marinobacteraceae</taxon>
        <taxon>Marinobacter</taxon>
    </lineage>
</organism>
<dbReference type="EMBL" id="MSCW01000009">
    <property type="protein sequence ID" value="ONF42586.1"/>
    <property type="molecule type" value="Genomic_DNA"/>
</dbReference>
<protein>
    <submittedName>
        <fullName evidence="2">Uncharacterized protein</fullName>
    </submittedName>
</protein>
<evidence type="ECO:0000313" key="3">
    <source>
        <dbReference type="Proteomes" id="UP000189339"/>
    </source>
</evidence>
<dbReference type="OrthoDB" id="9973666at2"/>